<dbReference type="Proteomes" id="UP001055879">
    <property type="component" value="Linkage Group LG15"/>
</dbReference>
<accession>A0ACB8XRB5</accession>
<name>A0ACB8XRB5_ARCLA</name>
<proteinExistence type="predicted"/>
<evidence type="ECO:0000313" key="1">
    <source>
        <dbReference type="EMBL" id="KAI3672706.1"/>
    </source>
</evidence>
<evidence type="ECO:0000313" key="2">
    <source>
        <dbReference type="Proteomes" id="UP001055879"/>
    </source>
</evidence>
<organism evidence="1 2">
    <name type="scientific">Arctium lappa</name>
    <name type="common">Greater burdock</name>
    <name type="synonym">Lappa major</name>
    <dbReference type="NCBI Taxonomy" id="4217"/>
    <lineage>
        <taxon>Eukaryota</taxon>
        <taxon>Viridiplantae</taxon>
        <taxon>Streptophyta</taxon>
        <taxon>Embryophyta</taxon>
        <taxon>Tracheophyta</taxon>
        <taxon>Spermatophyta</taxon>
        <taxon>Magnoliopsida</taxon>
        <taxon>eudicotyledons</taxon>
        <taxon>Gunneridae</taxon>
        <taxon>Pentapetalae</taxon>
        <taxon>asterids</taxon>
        <taxon>campanulids</taxon>
        <taxon>Asterales</taxon>
        <taxon>Asteraceae</taxon>
        <taxon>Carduoideae</taxon>
        <taxon>Cardueae</taxon>
        <taxon>Arctiinae</taxon>
        <taxon>Arctium</taxon>
    </lineage>
</organism>
<dbReference type="EMBL" id="CM042061">
    <property type="protein sequence ID" value="KAI3672706.1"/>
    <property type="molecule type" value="Genomic_DNA"/>
</dbReference>
<comment type="caution">
    <text evidence="1">The sequence shown here is derived from an EMBL/GenBank/DDBJ whole genome shotgun (WGS) entry which is preliminary data.</text>
</comment>
<reference evidence="2" key="1">
    <citation type="journal article" date="2022" name="Mol. Ecol. Resour.">
        <title>The genomes of chicory, endive, great burdock and yacon provide insights into Asteraceae palaeo-polyploidization history and plant inulin production.</title>
        <authorList>
            <person name="Fan W."/>
            <person name="Wang S."/>
            <person name="Wang H."/>
            <person name="Wang A."/>
            <person name="Jiang F."/>
            <person name="Liu H."/>
            <person name="Zhao H."/>
            <person name="Xu D."/>
            <person name="Zhang Y."/>
        </authorList>
    </citation>
    <scope>NUCLEOTIDE SEQUENCE [LARGE SCALE GENOMIC DNA]</scope>
    <source>
        <strain evidence="2">cv. Niubang</strain>
    </source>
</reference>
<reference evidence="1 2" key="2">
    <citation type="journal article" date="2022" name="Mol. Ecol. Resour.">
        <title>The genomes of chicory, endive, great burdock and yacon provide insights into Asteraceae paleo-polyploidization history and plant inulin production.</title>
        <authorList>
            <person name="Fan W."/>
            <person name="Wang S."/>
            <person name="Wang H."/>
            <person name="Wang A."/>
            <person name="Jiang F."/>
            <person name="Liu H."/>
            <person name="Zhao H."/>
            <person name="Xu D."/>
            <person name="Zhang Y."/>
        </authorList>
    </citation>
    <scope>NUCLEOTIDE SEQUENCE [LARGE SCALE GENOMIC DNA]</scope>
    <source>
        <strain evidence="2">cv. Niubang</strain>
    </source>
</reference>
<protein>
    <submittedName>
        <fullName evidence="1">Uncharacterized protein</fullName>
    </submittedName>
</protein>
<sequence>MASLVILSSSLLYPYFTTPLAAGTWSSSNHPSASPPCTCNSSPPTLSSSTTALTSVLPISLPTGICRNDPKDYIFKNECTAHSVEYDVASNSIRPLMVLTDVWCSSGGLMPEDNLVQTGGFNDDDHVVRVFNNSCGSKYCDWVEMQSGLVHRRWSIIAYV</sequence>
<keyword evidence="2" id="KW-1185">Reference proteome</keyword>
<gene>
    <name evidence="1" type="ORF">L6452_38803</name>
</gene>